<protein>
    <recommendedName>
        <fullName evidence="6">TVP38/TMEM64 family membrane protein</fullName>
    </recommendedName>
</protein>
<evidence type="ECO:0000256" key="2">
    <source>
        <dbReference type="ARBA" id="ARBA00022475"/>
    </source>
</evidence>
<feature type="transmembrane region" description="Helical" evidence="6">
    <location>
        <begin position="117"/>
        <end position="142"/>
    </location>
</feature>
<dbReference type="PANTHER" id="PTHR12677:SF59">
    <property type="entry name" value="GOLGI APPARATUS MEMBRANE PROTEIN TVP38-RELATED"/>
    <property type="match status" value="1"/>
</dbReference>
<evidence type="ECO:0000256" key="5">
    <source>
        <dbReference type="ARBA" id="ARBA00023136"/>
    </source>
</evidence>
<evidence type="ECO:0000256" key="3">
    <source>
        <dbReference type="ARBA" id="ARBA00022692"/>
    </source>
</evidence>
<gene>
    <name evidence="8" type="ORF">FYJ52_00800</name>
</gene>
<organism evidence="8 9">
    <name type="scientific">Pseudoramibacter porci</name>
    <dbReference type="NCBI Taxonomy" id="2606631"/>
    <lineage>
        <taxon>Bacteria</taxon>
        <taxon>Bacillati</taxon>
        <taxon>Bacillota</taxon>
        <taxon>Clostridia</taxon>
        <taxon>Eubacteriales</taxon>
        <taxon>Eubacteriaceae</taxon>
        <taxon>Pseudoramibacter</taxon>
    </lineage>
</organism>
<feature type="domain" description="VTT" evidence="7">
    <location>
        <begin position="133"/>
        <end position="261"/>
    </location>
</feature>
<comment type="subcellular location">
    <subcellularLocation>
        <location evidence="1 6">Cell membrane</location>
        <topology evidence="1 6">Multi-pass membrane protein</topology>
    </subcellularLocation>
</comment>
<comment type="caution">
    <text evidence="8">The sequence shown here is derived from an EMBL/GenBank/DDBJ whole genome shotgun (WGS) entry which is preliminary data.</text>
</comment>
<feature type="transmembrane region" description="Helical" evidence="6">
    <location>
        <begin position="148"/>
        <end position="170"/>
    </location>
</feature>
<evidence type="ECO:0000256" key="1">
    <source>
        <dbReference type="ARBA" id="ARBA00004651"/>
    </source>
</evidence>
<name>A0A7X2NEK0_9FIRM</name>
<comment type="similarity">
    <text evidence="6">Belongs to the TVP38/TMEM64 family.</text>
</comment>
<dbReference type="GO" id="GO:0005886">
    <property type="term" value="C:plasma membrane"/>
    <property type="evidence" value="ECO:0007669"/>
    <property type="project" value="UniProtKB-SubCell"/>
</dbReference>
<accession>A0A7X2NEK0</accession>
<feature type="transmembrane region" description="Helical" evidence="6">
    <location>
        <begin position="236"/>
        <end position="258"/>
    </location>
</feature>
<dbReference type="Pfam" id="PF09335">
    <property type="entry name" value="VTT_dom"/>
    <property type="match status" value="1"/>
</dbReference>
<feature type="transmembrane region" description="Helical" evidence="6">
    <location>
        <begin position="211"/>
        <end position="230"/>
    </location>
</feature>
<dbReference type="InterPro" id="IPR015414">
    <property type="entry name" value="TMEM64"/>
</dbReference>
<evidence type="ECO:0000259" key="7">
    <source>
        <dbReference type="Pfam" id="PF09335"/>
    </source>
</evidence>
<keyword evidence="3 6" id="KW-0812">Transmembrane</keyword>
<comment type="caution">
    <text evidence="6">Lacks conserved residue(s) required for the propagation of feature annotation.</text>
</comment>
<evidence type="ECO:0000313" key="9">
    <source>
        <dbReference type="Proteomes" id="UP000461754"/>
    </source>
</evidence>
<dbReference type="Proteomes" id="UP000461754">
    <property type="component" value="Unassembled WGS sequence"/>
</dbReference>
<feature type="transmembrane region" description="Helical" evidence="6">
    <location>
        <begin position="7"/>
        <end position="25"/>
    </location>
</feature>
<keyword evidence="5 6" id="KW-0472">Membrane</keyword>
<dbReference type="PANTHER" id="PTHR12677">
    <property type="entry name" value="GOLGI APPARATUS MEMBRANE PROTEIN TVP38-RELATED"/>
    <property type="match status" value="1"/>
</dbReference>
<sequence length="296" mass="33185">MGHTVNLMVFISPVVLTILKGLRYYNGYLYSIYFDFTNKIKTSYIKDARMNHSFKSFLQKHWKNLVVIATVAVFIWMIYIAFGNAAKSFPMLVKLLQKGDEEEIAAYLAKQGRWRGFLTIILFSIIQVISIVFPGMAIQVAAGLIYKWWVAFILCYVGFVAGNCMVFVFARRIGNRFAEKTALGRKLSGSLQKKTESSWIMSKINSANPEFVFGMACLIPGIPNGIIPYIASSTSISAVGFGAAVAASSWIQIVLNCLAGSFLIRGKYGFVVLSFAAQIALILFMLWKRDWFLSKM</sequence>
<evidence type="ECO:0000256" key="6">
    <source>
        <dbReference type="RuleBase" id="RU366058"/>
    </source>
</evidence>
<reference evidence="8 9" key="1">
    <citation type="submission" date="2019-08" db="EMBL/GenBank/DDBJ databases">
        <title>In-depth cultivation of the pig gut microbiome towards novel bacterial diversity and tailored functional studies.</title>
        <authorList>
            <person name="Wylensek D."/>
            <person name="Hitch T.C.A."/>
            <person name="Clavel T."/>
        </authorList>
    </citation>
    <scope>NUCLEOTIDE SEQUENCE [LARGE SCALE GENOMIC DNA]</scope>
    <source>
        <strain evidence="8 9">RF-744-FAT-4</strain>
    </source>
</reference>
<keyword evidence="4 6" id="KW-1133">Transmembrane helix</keyword>
<feature type="transmembrane region" description="Helical" evidence="6">
    <location>
        <begin position="65"/>
        <end position="86"/>
    </location>
</feature>
<keyword evidence="9" id="KW-1185">Reference proteome</keyword>
<dbReference type="EMBL" id="VUMO01000001">
    <property type="protein sequence ID" value="MSS18959.1"/>
    <property type="molecule type" value="Genomic_DNA"/>
</dbReference>
<dbReference type="AlphaFoldDB" id="A0A7X2NEK0"/>
<evidence type="ECO:0000256" key="4">
    <source>
        <dbReference type="ARBA" id="ARBA00022989"/>
    </source>
</evidence>
<keyword evidence="2 6" id="KW-1003">Cell membrane</keyword>
<feature type="transmembrane region" description="Helical" evidence="6">
    <location>
        <begin position="270"/>
        <end position="287"/>
    </location>
</feature>
<dbReference type="InterPro" id="IPR032816">
    <property type="entry name" value="VTT_dom"/>
</dbReference>
<evidence type="ECO:0000313" key="8">
    <source>
        <dbReference type="EMBL" id="MSS18959.1"/>
    </source>
</evidence>
<proteinExistence type="inferred from homology"/>